<organism evidence="1 2">
    <name type="scientific">Heyndrickxia coagulans 36D1</name>
    <dbReference type="NCBI Taxonomy" id="345219"/>
    <lineage>
        <taxon>Bacteria</taxon>
        <taxon>Bacillati</taxon>
        <taxon>Bacillota</taxon>
        <taxon>Bacilli</taxon>
        <taxon>Bacillales</taxon>
        <taxon>Bacillaceae</taxon>
        <taxon>Heyndrickxia</taxon>
    </lineage>
</organism>
<protein>
    <submittedName>
        <fullName evidence="1">Uncharacterized protein</fullName>
    </submittedName>
</protein>
<dbReference type="Proteomes" id="UP000009283">
    <property type="component" value="Chromosome"/>
</dbReference>
<proteinExistence type="predicted"/>
<dbReference type="KEGG" id="bag:Bcoa_2382"/>
<sequence>MSFWPVQKDISGSDAPCFVFLTASKRHFGPGCSVFCLFGRFKKTFRTRVQLVLSFWQVQKDISSLDTVCFVFLTASKRHFGPGCSLFCLFGRFKKTFRARVQRVCPFGRFKKTFRARMQRVLSFWPVQKDISSLGAACFVLLAGSKGHFEPGCNVFCLVGRFKKTFRARVQRVLSFWRFQKDILGLDTACFVLLTASKRHFGPGCNVFCPFGRFKKTFRARMQRVLSF</sequence>
<evidence type="ECO:0000313" key="1">
    <source>
        <dbReference type="EMBL" id="AEP01562.1"/>
    </source>
</evidence>
<name>G2TLV9_HEYCO</name>
<evidence type="ECO:0000313" key="2">
    <source>
        <dbReference type="Proteomes" id="UP000009283"/>
    </source>
</evidence>
<dbReference type="AlphaFoldDB" id="G2TLV9"/>
<dbReference type="HOGENOM" id="CLU_1212829_0_0_9"/>
<gene>
    <name evidence="1" type="ORF">Bcoa_2382</name>
</gene>
<dbReference type="EMBL" id="CP003056">
    <property type="protein sequence ID" value="AEP01562.1"/>
    <property type="molecule type" value="Genomic_DNA"/>
</dbReference>
<accession>G2TLV9</accession>
<reference evidence="1 2" key="1">
    <citation type="journal article" date="2011" name="Stand. Genomic Sci.">
        <title>Complete Genome Sequence of a thermotolerant sporogenic lactic acid bacterium, Bacillus coagulans strain 36D1.</title>
        <authorList>
            <person name="Rhee M.S."/>
            <person name="Moritz B.E."/>
            <person name="Xie G."/>
            <person name="Glavina Del Rio T."/>
            <person name="Dalin E."/>
            <person name="Tice H."/>
            <person name="Bruce D."/>
            <person name="Goodwin L."/>
            <person name="Chertkov O."/>
            <person name="Brettin T."/>
            <person name="Han C."/>
            <person name="Detter C."/>
            <person name="Pitluck S."/>
            <person name="Land M.L."/>
            <person name="Patel M."/>
            <person name="Ou M."/>
            <person name="Harbrucker R."/>
            <person name="Ingram L.O."/>
            <person name="Shanmugam K.T."/>
        </authorList>
    </citation>
    <scope>NUCLEOTIDE SEQUENCE [LARGE SCALE GENOMIC DNA]</scope>
    <source>
        <strain evidence="1 2">36D1</strain>
    </source>
</reference>